<reference evidence="5" key="2">
    <citation type="journal article" date="2020" name="Microorganisms">
        <title>Osmotic Adaptation and Compatible Solute Biosynthesis of Phototrophic Bacteria as Revealed from Genome Analyses.</title>
        <authorList>
            <person name="Imhoff J.F."/>
            <person name="Rahn T."/>
            <person name="Kunzel S."/>
            <person name="Keller A."/>
            <person name="Neulinger S.C."/>
        </authorList>
    </citation>
    <scope>NUCLEOTIDE SEQUENCE</scope>
    <source>
        <strain evidence="5">LMG 28126</strain>
    </source>
</reference>
<dbReference type="Gene3D" id="3.40.190.10">
    <property type="entry name" value="Periplasmic binding protein-like II"/>
    <property type="match status" value="1"/>
</dbReference>
<dbReference type="InterPro" id="IPR000914">
    <property type="entry name" value="SBP_5_dom"/>
</dbReference>
<evidence type="ECO:0000256" key="3">
    <source>
        <dbReference type="ARBA" id="ARBA00022729"/>
    </source>
</evidence>
<dbReference type="PIRSF" id="PIRSF002741">
    <property type="entry name" value="MppA"/>
    <property type="match status" value="1"/>
</dbReference>
<dbReference type="GO" id="GO:0015833">
    <property type="term" value="P:peptide transport"/>
    <property type="evidence" value="ECO:0007669"/>
    <property type="project" value="TreeGrafter"/>
</dbReference>
<evidence type="ECO:0000313" key="5">
    <source>
        <dbReference type="EMBL" id="MBK5925970.1"/>
    </source>
</evidence>
<dbReference type="PANTHER" id="PTHR30290:SF64">
    <property type="entry name" value="ABC TRANSPORTER PERIPLASMIC BINDING PROTEIN"/>
    <property type="match status" value="1"/>
</dbReference>
<evidence type="ECO:0000259" key="4">
    <source>
        <dbReference type="Pfam" id="PF00496"/>
    </source>
</evidence>
<name>A0A934TEW3_9RHOB</name>
<proteinExistence type="inferred from homology"/>
<dbReference type="CDD" id="cd08497">
    <property type="entry name" value="MbnE-like"/>
    <property type="match status" value="1"/>
</dbReference>
<dbReference type="GO" id="GO:1904680">
    <property type="term" value="F:peptide transmembrane transporter activity"/>
    <property type="evidence" value="ECO:0007669"/>
    <property type="project" value="TreeGrafter"/>
</dbReference>
<evidence type="ECO:0000313" key="6">
    <source>
        <dbReference type="Proteomes" id="UP000706333"/>
    </source>
</evidence>
<dbReference type="GO" id="GO:0043190">
    <property type="term" value="C:ATP-binding cassette (ABC) transporter complex"/>
    <property type="evidence" value="ECO:0007669"/>
    <property type="project" value="InterPro"/>
</dbReference>
<keyword evidence="3" id="KW-0732">Signal</keyword>
<sequence length="569" mass="63535">MYGAPALPEGFAALPHANPDAPRGGRIVFGEVGSFDSLNPYILRGRAPWGVQSLTVETLLGRNHDEPFALYGVLAESVETDAERSFVAFTLREEARFSDGSPVTVADVLWSIEALGTLGQPRYHTVWSKIATMEQTGPRSLRITFTEPDREMPLLLGLRPILQKAQFDGRAFDRSSLEPLIGSGPYVVDRLEAGRYITFRKNPDWWGRDLPFYAGQHNFEEIRYDYFADAGVAFEAFTAGHLTTWREGNVARWGHAYDFPAVTSGEVVRSEIPHSRPSGIDGLVFNTRREIFADWRVREALIHAFNFEFINRTLNDGALPRIASPFSNSDLGMGDGPPDARVRALLEPFADTLTPDALEAHALPVSDGSEGNRRNIRRAMALLEDAGWRVDGGVLRDADGTPFEFELLLQQGAAETQSIANIYAEALRRLGITLRTVTVDSAQFTQRTLAYDFDMTRRALSLSLSPGNEQWLYWGSQGVDTPGTRNWAGVNAPAAEAMIQTLLTARDEAEFTAAVQALDRVIATGRYWIPLWFSDVARIAHHRSLHFPDHLPLYGDWMGFQPEVWWHED</sequence>
<evidence type="ECO:0000256" key="1">
    <source>
        <dbReference type="ARBA" id="ARBA00004418"/>
    </source>
</evidence>
<dbReference type="PANTHER" id="PTHR30290">
    <property type="entry name" value="PERIPLASMIC BINDING COMPONENT OF ABC TRANSPORTER"/>
    <property type="match status" value="1"/>
</dbReference>
<dbReference type="InterPro" id="IPR039424">
    <property type="entry name" value="SBP_5"/>
</dbReference>
<dbReference type="SUPFAM" id="SSF53850">
    <property type="entry name" value="Periplasmic binding protein-like II"/>
    <property type="match status" value="1"/>
</dbReference>
<accession>A0A934TEW3</accession>
<dbReference type="Pfam" id="PF00496">
    <property type="entry name" value="SBP_bac_5"/>
    <property type="match status" value="1"/>
</dbReference>
<keyword evidence="6" id="KW-1185">Reference proteome</keyword>
<comment type="similarity">
    <text evidence="2">Belongs to the bacterial solute-binding protein 5 family.</text>
</comment>
<protein>
    <submittedName>
        <fullName evidence="5">ABC transporter substrate-binding protein</fullName>
    </submittedName>
</protein>
<comment type="caution">
    <text evidence="5">The sequence shown here is derived from an EMBL/GenBank/DDBJ whole genome shotgun (WGS) entry which is preliminary data.</text>
</comment>
<dbReference type="InterPro" id="IPR030678">
    <property type="entry name" value="Peptide/Ni-bd"/>
</dbReference>
<reference evidence="5" key="1">
    <citation type="submission" date="2017-05" db="EMBL/GenBank/DDBJ databases">
        <authorList>
            <person name="Imhoff J.F."/>
            <person name="Rahn T."/>
            <person name="Kuenzel S."/>
            <person name="Neulinger S.C."/>
        </authorList>
    </citation>
    <scope>NUCLEOTIDE SEQUENCE</scope>
    <source>
        <strain evidence="5">LMG 28126</strain>
    </source>
</reference>
<dbReference type="Gene3D" id="3.10.105.10">
    <property type="entry name" value="Dipeptide-binding Protein, Domain 3"/>
    <property type="match status" value="1"/>
</dbReference>
<feature type="domain" description="Solute-binding protein family 5" evidence="4">
    <location>
        <begin position="71"/>
        <end position="476"/>
    </location>
</feature>
<gene>
    <name evidence="5" type="ORF">CCR87_01125</name>
</gene>
<dbReference type="EMBL" id="NHSD01000070">
    <property type="protein sequence ID" value="MBK5925970.1"/>
    <property type="molecule type" value="Genomic_DNA"/>
</dbReference>
<organism evidence="5 6">
    <name type="scientific">Rhodobaculum claviforme</name>
    <dbReference type="NCBI Taxonomy" id="1549854"/>
    <lineage>
        <taxon>Bacteria</taxon>
        <taxon>Pseudomonadati</taxon>
        <taxon>Pseudomonadota</taxon>
        <taxon>Alphaproteobacteria</taxon>
        <taxon>Rhodobacterales</taxon>
        <taxon>Paracoccaceae</taxon>
        <taxon>Rhodobaculum</taxon>
    </lineage>
</organism>
<comment type="subcellular location">
    <subcellularLocation>
        <location evidence="1">Periplasm</location>
    </subcellularLocation>
</comment>
<dbReference type="AlphaFoldDB" id="A0A934TEW3"/>
<evidence type="ECO:0000256" key="2">
    <source>
        <dbReference type="ARBA" id="ARBA00005695"/>
    </source>
</evidence>
<dbReference type="GO" id="GO:0042884">
    <property type="term" value="P:microcin transport"/>
    <property type="evidence" value="ECO:0007669"/>
    <property type="project" value="TreeGrafter"/>
</dbReference>
<dbReference type="GO" id="GO:0030288">
    <property type="term" value="C:outer membrane-bounded periplasmic space"/>
    <property type="evidence" value="ECO:0007669"/>
    <property type="project" value="TreeGrafter"/>
</dbReference>
<dbReference type="Proteomes" id="UP000706333">
    <property type="component" value="Unassembled WGS sequence"/>
</dbReference>